<dbReference type="Pfam" id="PF24626">
    <property type="entry name" value="SH3_Tf2-1"/>
    <property type="match status" value="1"/>
</dbReference>
<proteinExistence type="predicted"/>
<dbReference type="Pfam" id="PF00665">
    <property type="entry name" value="rve"/>
    <property type="match status" value="1"/>
</dbReference>
<dbReference type="Gene3D" id="3.30.420.10">
    <property type="entry name" value="Ribonuclease H-like superfamily/Ribonuclease H"/>
    <property type="match status" value="1"/>
</dbReference>
<sequence length="524" mass="58283">MDFVVGLPPDSKRRPGIVVFADRFSKMVHLAAVPAEVTAQQTARLFVDMVFRHHGMPIDIVSDRDPRFTARFWQEVFALLGTQLSMSTADHPQTDGQTERVYRVVVDALKSYAHSFHQWSDCLPMAEFAINNSVHVSTGHTPFYVNALRHPRVPSVLGTVAPSRSGGGYPVLPKPNKHADMTNISAVSTRTRSARNPVNESTVSTPGVDTSSNNEQHTQAGPVVNKDAEPNNGFSSKAMDFVQRRQAVIRFVQDAIAASVDRQKLNADNNGTGNTHEFKVGSLVLLATQNLAQHAVSDFGASKLAPRFIGPFTVLAKHGNAYTLDIPSFMRLHPTFYVGRLKRYAQHESPSLGDSVPTPARARRRAFARHSVSTQGRPARSKRSARTGPSTSPAPASTQRTQRSGGVQQPPDNQRGLVDQTRGVFPPPPPPLRDAQGEIRWIVQRIVDRRIRTQGPDHFRIRWFGFPPNHDTWELRNVLMRDVPEMVMAYEARHHQSRLQFSMERCALRQRSKTSAQSSLCAKP</sequence>
<dbReference type="InterPro" id="IPR000953">
    <property type="entry name" value="Chromo/chromo_shadow_dom"/>
</dbReference>
<dbReference type="InterPro" id="IPR056924">
    <property type="entry name" value="SH3_Tf2-1"/>
</dbReference>
<reference evidence="4" key="1">
    <citation type="submission" date="2023-04" db="EMBL/GenBank/DDBJ databases">
        <title>Phytophthora fragariaefolia NBRC 109709.</title>
        <authorList>
            <person name="Ichikawa N."/>
            <person name="Sato H."/>
            <person name="Tonouchi N."/>
        </authorList>
    </citation>
    <scope>NUCLEOTIDE SEQUENCE</scope>
    <source>
        <strain evidence="4">NBRC 109709</strain>
    </source>
</reference>
<dbReference type="GO" id="GO:0003676">
    <property type="term" value="F:nucleic acid binding"/>
    <property type="evidence" value="ECO:0007669"/>
    <property type="project" value="InterPro"/>
</dbReference>
<dbReference type="InterPro" id="IPR012337">
    <property type="entry name" value="RNaseH-like_sf"/>
</dbReference>
<dbReference type="SUPFAM" id="SSF53098">
    <property type="entry name" value="Ribonuclease H-like"/>
    <property type="match status" value="1"/>
</dbReference>
<dbReference type="Pfam" id="PF00385">
    <property type="entry name" value="Chromo"/>
    <property type="match status" value="1"/>
</dbReference>
<evidence type="ECO:0000259" key="2">
    <source>
        <dbReference type="PROSITE" id="PS50013"/>
    </source>
</evidence>
<dbReference type="PROSITE" id="PS50013">
    <property type="entry name" value="CHROMO_2"/>
    <property type="match status" value="1"/>
</dbReference>
<dbReference type="InterPro" id="IPR036397">
    <property type="entry name" value="RNaseH_sf"/>
</dbReference>
<feature type="compositionally biased region" description="Polar residues" evidence="1">
    <location>
        <begin position="188"/>
        <end position="219"/>
    </location>
</feature>
<dbReference type="SUPFAM" id="SSF54160">
    <property type="entry name" value="Chromo domain-like"/>
    <property type="match status" value="1"/>
</dbReference>
<dbReference type="PANTHER" id="PTHR37984:SF5">
    <property type="entry name" value="PROTEIN NYNRIN-LIKE"/>
    <property type="match status" value="1"/>
</dbReference>
<evidence type="ECO:0000256" key="1">
    <source>
        <dbReference type="SAM" id="MobiDB-lite"/>
    </source>
</evidence>
<dbReference type="InterPro" id="IPR001584">
    <property type="entry name" value="Integrase_cat-core"/>
</dbReference>
<accession>A0A9W6YCE1</accession>
<dbReference type="Proteomes" id="UP001165121">
    <property type="component" value="Unassembled WGS sequence"/>
</dbReference>
<dbReference type="Gene3D" id="2.40.50.40">
    <property type="match status" value="1"/>
</dbReference>
<dbReference type="CDD" id="cd00024">
    <property type="entry name" value="CD_CSD"/>
    <property type="match status" value="1"/>
</dbReference>
<dbReference type="PANTHER" id="PTHR37984">
    <property type="entry name" value="PROTEIN CBG26694"/>
    <property type="match status" value="1"/>
</dbReference>
<protein>
    <submittedName>
        <fullName evidence="4">Unnamed protein product</fullName>
    </submittedName>
</protein>
<dbReference type="InterPro" id="IPR050951">
    <property type="entry name" value="Retrovirus_Pol_polyprotein"/>
</dbReference>
<dbReference type="OrthoDB" id="115056at2759"/>
<evidence type="ECO:0000313" key="5">
    <source>
        <dbReference type="Proteomes" id="UP001165121"/>
    </source>
</evidence>
<dbReference type="AlphaFoldDB" id="A0A9W6YCE1"/>
<feature type="domain" description="Integrase catalytic" evidence="3">
    <location>
        <begin position="1"/>
        <end position="150"/>
    </location>
</feature>
<dbReference type="EMBL" id="BSXT01004918">
    <property type="protein sequence ID" value="GMF59251.1"/>
    <property type="molecule type" value="Genomic_DNA"/>
</dbReference>
<feature type="region of interest" description="Disordered" evidence="1">
    <location>
        <begin position="347"/>
        <end position="437"/>
    </location>
</feature>
<feature type="compositionally biased region" description="Polar residues" evidence="1">
    <location>
        <begin position="387"/>
        <end position="412"/>
    </location>
</feature>
<keyword evidence="5" id="KW-1185">Reference proteome</keyword>
<name>A0A9W6YCE1_9STRA</name>
<feature type="domain" description="Chromo" evidence="2">
    <location>
        <begin position="441"/>
        <end position="502"/>
    </location>
</feature>
<comment type="caution">
    <text evidence="4">The sequence shown here is derived from an EMBL/GenBank/DDBJ whole genome shotgun (WGS) entry which is preliminary data.</text>
</comment>
<dbReference type="InterPro" id="IPR016197">
    <property type="entry name" value="Chromo-like_dom_sf"/>
</dbReference>
<evidence type="ECO:0000313" key="4">
    <source>
        <dbReference type="EMBL" id="GMF59251.1"/>
    </source>
</evidence>
<feature type="region of interest" description="Disordered" evidence="1">
    <location>
        <begin position="188"/>
        <end position="230"/>
    </location>
</feature>
<evidence type="ECO:0000259" key="3">
    <source>
        <dbReference type="PROSITE" id="PS50994"/>
    </source>
</evidence>
<dbReference type="SMART" id="SM00298">
    <property type="entry name" value="CHROMO"/>
    <property type="match status" value="1"/>
</dbReference>
<dbReference type="InterPro" id="IPR023780">
    <property type="entry name" value="Chromo_domain"/>
</dbReference>
<organism evidence="4 5">
    <name type="scientific">Phytophthora fragariaefolia</name>
    <dbReference type="NCBI Taxonomy" id="1490495"/>
    <lineage>
        <taxon>Eukaryota</taxon>
        <taxon>Sar</taxon>
        <taxon>Stramenopiles</taxon>
        <taxon>Oomycota</taxon>
        <taxon>Peronosporomycetes</taxon>
        <taxon>Peronosporales</taxon>
        <taxon>Peronosporaceae</taxon>
        <taxon>Phytophthora</taxon>
    </lineage>
</organism>
<gene>
    <name evidence="4" type="ORF">Pfra01_002558500</name>
</gene>
<dbReference type="PROSITE" id="PS50994">
    <property type="entry name" value="INTEGRASE"/>
    <property type="match status" value="1"/>
</dbReference>
<dbReference type="GO" id="GO:0015074">
    <property type="term" value="P:DNA integration"/>
    <property type="evidence" value="ECO:0007669"/>
    <property type="project" value="InterPro"/>
</dbReference>